<gene>
    <name evidence="3" type="ORF">MKQ68_25415</name>
</gene>
<sequence length="259" mass="26495">MKILRWLLVFTGILTGFMAGAQDIPKPMNPPRLLNDFAGVLLREDAAKLEQKLEAYEDSTSNEVAIVIVKTLDGYEPEEVSTKILREWGIGKKDKNNGLLILVAVDDRKVRIETGYGMENVVPDVIAYRIINNQIKPAFRQGDYYHGLDAAVNSVIKAAAGEFHAVPKDGGEGGGLGIGGIAMIIIIIVVLVIVSRGGGGGGGTFSRRGYNGWGGGVGGGFLGGGFGGGGGGWSGGGGGGGFGGFGGGGGIGGGASGNW</sequence>
<reference evidence="3" key="1">
    <citation type="submission" date="2022-10" db="EMBL/GenBank/DDBJ databases">
        <title>Chitinophaga sp. nov., isolated from soil.</title>
        <authorList>
            <person name="Jeon C.O."/>
        </authorList>
    </citation>
    <scope>NUCLEOTIDE SEQUENCE</scope>
    <source>
        <strain evidence="3">R8</strain>
    </source>
</reference>
<keyword evidence="1" id="KW-1133">Transmembrane helix</keyword>
<dbReference type="EMBL" id="CP107006">
    <property type="protein sequence ID" value="UYQ93424.1"/>
    <property type="molecule type" value="Genomic_DNA"/>
</dbReference>
<evidence type="ECO:0000313" key="3">
    <source>
        <dbReference type="EMBL" id="UYQ93424.1"/>
    </source>
</evidence>
<name>A0ABY6J158_9BACT</name>
<dbReference type="InterPro" id="IPR007621">
    <property type="entry name" value="TPM_dom"/>
</dbReference>
<dbReference type="RefSeq" id="WP_244841082.1">
    <property type="nucleotide sequence ID" value="NZ_CP107006.1"/>
</dbReference>
<feature type="domain" description="TPM" evidence="2">
    <location>
        <begin position="35"/>
        <end position="157"/>
    </location>
</feature>
<dbReference type="Proteomes" id="UP001162741">
    <property type="component" value="Chromosome"/>
</dbReference>
<keyword evidence="1" id="KW-0472">Membrane</keyword>
<evidence type="ECO:0000259" key="2">
    <source>
        <dbReference type="Pfam" id="PF04536"/>
    </source>
</evidence>
<evidence type="ECO:0000313" key="4">
    <source>
        <dbReference type="Proteomes" id="UP001162741"/>
    </source>
</evidence>
<organism evidence="3 4">
    <name type="scientific">Chitinophaga horti</name>
    <dbReference type="NCBI Taxonomy" id="2920382"/>
    <lineage>
        <taxon>Bacteria</taxon>
        <taxon>Pseudomonadati</taxon>
        <taxon>Bacteroidota</taxon>
        <taxon>Chitinophagia</taxon>
        <taxon>Chitinophagales</taxon>
        <taxon>Chitinophagaceae</taxon>
        <taxon>Chitinophaga</taxon>
    </lineage>
</organism>
<accession>A0ABY6J158</accession>
<protein>
    <submittedName>
        <fullName evidence="3">TPM domain-containing protein</fullName>
    </submittedName>
</protein>
<dbReference type="PANTHER" id="PTHR30373">
    <property type="entry name" value="UPF0603 PROTEIN YGCG"/>
    <property type="match status" value="1"/>
</dbReference>
<dbReference type="Gene3D" id="3.10.310.50">
    <property type="match status" value="1"/>
</dbReference>
<proteinExistence type="predicted"/>
<evidence type="ECO:0000256" key="1">
    <source>
        <dbReference type="SAM" id="Phobius"/>
    </source>
</evidence>
<feature type="transmembrane region" description="Helical" evidence="1">
    <location>
        <begin position="174"/>
        <end position="194"/>
    </location>
</feature>
<dbReference type="PANTHER" id="PTHR30373:SF2">
    <property type="entry name" value="UPF0603 PROTEIN YGCG"/>
    <property type="match status" value="1"/>
</dbReference>
<keyword evidence="4" id="KW-1185">Reference proteome</keyword>
<dbReference type="Pfam" id="PF04536">
    <property type="entry name" value="TPM_phosphatase"/>
    <property type="match status" value="1"/>
</dbReference>
<keyword evidence="1" id="KW-0812">Transmembrane</keyword>